<dbReference type="EMBL" id="CADCTV010000139">
    <property type="protein sequence ID" value="CAA9303333.1"/>
    <property type="molecule type" value="Genomic_DNA"/>
</dbReference>
<feature type="non-terminal residue" evidence="2">
    <location>
        <position position="1"/>
    </location>
</feature>
<dbReference type="AlphaFoldDB" id="A0A6J4KFC1"/>
<sequence length="70" mass="8152">DRRLHHLYHRHGRNVDRLAHRHQAAGERHGPRHDGPSRTGELRHRRHLRRRAGQAARGDADGPGAREPRM</sequence>
<feature type="compositionally biased region" description="Basic and acidic residues" evidence="1">
    <location>
        <begin position="58"/>
        <end position="70"/>
    </location>
</feature>
<organism evidence="2">
    <name type="scientific">uncultured Gemmatimonadota bacterium</name>
    <dbReference type="NCBI Taxonomy" id="203437"/>
    <lineage>
        <taxon>Bacteria</taxon>
        <taxon>Pseudomonadati</taxon>
        <taxon>Gemmatimonadota</taxon>
        <taxon>environmental samples</taxon>
    </lineage>
</organism>
<evidence type="ECO:0000256" key="1">
    <source>
        <dbReference type="SAM" id="MobiDB-lite"/>
    </source>
</evidence>
<accession>A0A6J4KFC1</accession>
<feature type="compositionally biased region" description="Basic residues" evidence="1">
    <location>
        <begin position="1"/>
        <end position="12"/>
    </location>
</feature>
<name>A0A6J4KFC1_9BACT</name>
<protein>
    <submittedName>
        <fullName evidence="2">Uncharacterized protein</fullName>
    </submittedName>
</protein>
<feature type="region of interest" description="Disordered" evidence="1">
    <location>
        <begin position="1"/>
        <end position="70"/>
    </location>
</feature>
<feature type="compositionally biased region" description="Basic residues" evidence="1">
    <location>
        <begin position="43"/>
        <end position="52"/>
    </location>
</feature>
<feature type="compositionally biased region" description="Basic and acidic residues" evidence="1">
    <location>
        <begin position="13"/>
        <end position="42"/>
    </location>
</feature>
<gene>
    <name evidence="2" type="ORF">AVDCRST_MAG89-628</name>
</gene>
<evidence type="ECO:0000313" key="2">
    <source>
        <dbReference type="EMBL" id="CAA9303333.1"/>
    </source>
</evidence>
<reference evidence="2" key="1">
    <citation type="submission" date="2020-02" db="EMBL/GenBank/DDBJ databases">
        <authorList>
            <person name="Meier V. D."/>
        </authorList>
    </citation>
    <scope>NUCLEOTIDE SEQUENCE</scope>
    <source>
        <strain evidence="2">AVDCRST_MAG89</strain>
    </source>
</reference>
<feature type="non-terminal residue" evidence="2">
    <location>
        <position position="70"/>
    </location>
</feature>
<proteinExistence type="predicted"/>